<evidence type="ECO:0000256" key="6">
    <source>
        <dbReference type="ARBA" id="ARBA00023125"/>
    </source>
</evidence>
<name>A0A834IAU5_RHYFE</name>
<feature type="region of interest" description="Disordered" evidence="11">
    <location>
        <begin position="174"/>
        <end position="197"/>
    </location>
</feature>
<feature type="domain" description="NR LBD" evidence="13">
    <location>
        <begin position="209"/>
        <end position="470"/>
    </location>
</feature>
<dbReference type="PROSITE" id="PS51843">
    <property type="entry name" value="NR_LBD"/>
    <property type="match status" value="1"/>
</dbReference>
<evidence type="ECO:0000256" key="2">
    <source>
        <dbReference type="ARBA" id="ARBA00022723"/>
    </source>
</evidence>
<evidence type="ECO:0000256" key="11">
    <source>
        <dbReference type="SAM" id="MobiDB-lite"/>
    </source>
</evidence>
<evidence type="ECO:0000313" key="14">
    <source>
        <dbReference type="EMBL" id="KAF7274465.1"/>
    </source>
</evidence>
<keyword evidence="5 10" id="KW-0805">Transcription regulation</keyword>
<keyword evidence="3 10" id="KW-0863">Zinc-finger</keyword>
<dbReference type="GO" id="GO:0008270">
    <property type="term" value="F:zinc ion binding"/>
    <property type="evidence" value="ECO:0007669"/>
    <property type="project" value="UniProtKB-KW"/>
</dbReference>
<organism evidence="14 15">
    <name type="scientific">Rhynchophorus ferrugineus</name>
    <name type="common">Red palm weevil</name>
    <name type="synonym">Curculio ferrugineus</name>
    <dbReference type="NCBI Taxonomy" id="354439"/>
    <lineage>
        <taxon>Eukaryota</taxon>
        <taxon>Metazoa</taxon>
        <taxon>Ecdysozoa</taxon>
        <taxon>Arthropoda</taxon>
        <taxon>Hexapoda</taxon>
        <taxon>Insecta</taxon>
        <taxon>Pterygota</taxon>
        <taxon>Neoptera</taxon>
        <taxon>Endopterygota</taxon>
        <taxon>Coleoptera</taxon>
        <taxon>Polyphaga</taxon>
        <taxon>Cucujiformia</taxon>
        <taxon>Curculionidae</taxon>
        <taxon>Dryophthorinae</taxon>
        <taxon>Rhynchophorus</taxon>
    </lineage>
</organism>
<keyword evidence="2 10" id="KW-0479">Metal-binding</keyword>
<dbReference type="OrthoDB" id="40902at2759"/>
<dbReference type="PRINTS" id="PR00047">
    <property type="entry name" value="STROIDFINGER"/>
</dbReference>
<comment type="similarity">
    <text evidence="10">Belongs to the nuclear hormone receptor family.</text>
</comment>
<dbReference type="PROSITE" id="PS00031">
    <property type="entry name" value="NUCLEAR_REC_DBD_1"/>
    <property type="match status" value="1"/>
</dbReference>
<dbReference type="AlphaFoldDB" id="A0A834IAU5"/>
<dbReference type="FunFam" id="3.30.50.10:FF:000015">
    <property type="entry name" value="Nuclear receptor subfamily 2, group C, member 1"/>
    <property type="match status" value="1"/>
</dbReference>
<dbReference type="InterPro" id="IPR013088">
    <property type="entry name" value="Znf_NHR/GATA"/>
</dbReference>
<keyword evidence="15" id="KW-1185">Reference proteome</keyword>
<dbReference type="Gene3D" id="3.30.50.10">
    <property type="entry name" value="Erythroid Transcription Factor GATA-1, subunit A"/>
    <property type="match status" value="1"/>
</dbReference>
<proteinExistence type="inferred from homology"/>
<comment type="caution">
    <text evidence="14">The sequence shown here is derived from an EMBL/GenBank/DDBJ whole genome shotgun (WGS) entry which is preliminary data.</text>
</comment>
<dbReference type="Pfam" id="PF00105">
    <property type="entry name" value="zf-C4"/>
    <property type="match status" value="1"/>
</dbReference>
<dbReference type="CDD" id="cd06952">
    <property type="entry name" value="NR_LBD_TR2_like"/>
    <property type="match status" value="1"/>
</dbReference>
<keyword evidence="6 10" id="KW-0238">DNA-binding</keyword>
<sequence>MDQNIKTEMQSVKSELLSDKNRTAANNLCISIELCVVCGDRASGRHYGAISCEGCKGFFKRSIRKQLGYQCRGSKNCEVTKHHRNRCQYCRLQKCLACGMRSDSVQHERKPIIDKKDFTGNSGSNFNSNSINAVKGIFIRKDLNTDSNLINNPFNQCDIGLQFLSKRLSNNTTTDSFHLSPSQNSIDDEVSMDSTNTGNELSDALNVARDKQLISKALDTMARVQCLNGTDLKTLSRDEKCYDYDGPILQEDNIAFNLQIPGPVPPYLHIHYICESGSRLLVLSIHWAKNIPAFQYLSSETQVNLLKGCWAELFTLGLAQCSQSLSLSTILSALISHLHASIAQDKMSATKVKQLTDHIMKLQDFVNTMNRLHVDDEEYAYLKAITLFSVDQLDVLYRKPVEKLQEKSFRSLKSYITNNSSGDSDRFAWLLLRLPPLRALEPNILEELFFAGLIGQIQVDSLIPYILRMGSNAANASNNRMFAVLSTLFTYIEDLFCVTPENIN</sequence>
<dbReference type="SUPFAM" id="SSF57716">
    <property type="entry name" value="Glucocorticoid receptor-like (DNA-binding domain)"/>
    <property type="match status" value="1"/>
</dbReference>
<evidence type="ECO:0000259" key="12">
    <source>
        <dbReference type="PROSITE" id="PS51030"/>
    </source>
</evidence>
<keyword evidence="7 10" id="KW-0804">Transcription</keyword>
<gene>
    <name evidence="14" type="ORF">GWI33_012885</name>
</gene>
<evidence type="ECO:0000256" key="5">
    <source>
        <dbReference type="ARBA" id="ARBA00023015"/>
    </source>
</evidence>
<evidence type="ECO:0000256" key="7">
    <source>
        <dbReference type="ARBA" id="ARBA00023163"/>
    </source>
</evidence>
<dbReference type="SMART" id="SM00399">
    <property type="entry name" value="ZnF_C4"/>
    <property type="match status" value="1"/>
</dbReference>
<feature type="domain" description="Nuclear receptor" evidence="12">
    <location>
        <begin position="32"/>
        <end position="107"/>
    </location>
</feature>
<evidence type="ECO:0000256" key="1">
    <source>
        <dbReference type="ARBA" id="ARBA00004123"/>
    </source>
</evidence>
<dbReference type="Proteomes" id="UP000625711">
    <property type="component" value="Unassembled WGS sequence"/>
</dbReference>
<dbReference type="SMART" id="SM00430">
    <property type="entry name" value="HOLI"/>
    <property type="match status" value="1"/>
</dbReference>
<dbReference type="GO" id="GO:0043565">
    <property type="term" value="F:sequence-specific DNA binding"/>
    <property type="evidence" value="ECO:0007669"/>
    <property type="project" value="InterPro"/>
</dbReference>
<dbReference type="InterPro" id="IPR000536">
    <property type="entry name" value="Nucl_hrmn_rcpt_lig-bd"/>
</dbReference>
<dbReference type="PRINTS" id="PR00398">
    <property type="entry name" value="STRDHORMONER"/>
</dbReference>
<dbReference type="InterPro" id="IPR001628">
    <property type="entry name" value="Znf_hrmn_rcpt"/>
</dbReference>
<dbReference type="InterPro" id="IPR048246">
    <property type="entry name" value="NR2C1/2-like_LBD"/>
</dbReference>
<evidence type="ECO:0000256" key="4">
    <source>
        <dbReference type="ARBA" id="ARBA00022833"/>
    </source>
</evidence>
<dbReference type="GO" id="GO:0003700">
    <property type="term" value="F:DNA-binding transcription factor activity"/>
    <property type="evidence" value="ECO:0007669"/>
    <property type="project" value="InterPro"/>
</dbReference>
<keyword evidence="9 10" id="KW-0539">Nucleus</keyword>
<dbReference type="InterPro" id="IPR035500">
    <property type="entry name" value="NHR-like_dom_sf"/>
</dbReference>
<dbReference type="PROSITE" id="PS51030">
    <property type="entry name" value="NUCLEAR_REC_DBD_2"/>
    <property type="match status" value="1"/>
</dbReference>
<dbReference type="GO" id="GO:0005634">
    <property type="term" value="C:nucleus"/>
    <property type="evidence" value="ECO:0007669"/>
    <property type="project" value="UniProtKB-SubCell"/>
</dbReference>
<evidence type="ECO:0000256" key="9">
    <source>
        <dbReference type="ARBA" id="ARBA00023242"/>
    </source>
</evidence>
<dbReference type="FunFam" id="1.10.565.10:FF:000041">
    <property type="entry name" value="Nuclear hormone receptor HR78"/>
    <property type="match status" value="1"/>
</dbReference>
<evidence type="ECO:0000259" key="13">
    <source>
        <dbReference type="PROSITE" id="PS51843"/>
    </source>
</evidence>
<keyword evidence="8 10" id="KW-0675">Receptor</keyword>
<reference evidence="14" key="1">
    <citation type="submission" date="2020-08" db="EMBL/GenBank/DDBJ databases">
        <title>Genome sequencing and assembly of the red palm weevil Rhynchophorus ferrugineus.</title>
        <authorList>
            <person name="Dias G.B."/>
            <person name="Bergman C.M."/>
            <person name="Manee M."/>
        </authorList>
    </citation>
    <scope>NUCLEOTIDE SEQUENCE</scope>
    <source>
        <strain evidence="14">AA-2017</strain>
        <tissue evidence="14">Whole larva</tissue>
    </source>
</reference>
<evidence type="ECO:0000313" key="15">
    <source>
        <dbReference type="Proteomes" id="UP000625711"/>
    </source>
</evidence>
<feature type="compositionally biased region" description="Polar residues" evidence="11">
    <location>
        <begin position="174"/>
        <end position="185"/>
    </location>
</feature>
<evidence type="ECO:0000256" key="10">
    <source>
        <dbReference type="RuleBase" id="RU004334"/>
    </source>
</evidence>
<dbReference type="Pfam" id="PF00104">
    <property type="entry name" value="Hormone_recep"/>
    <property type="match status" value="1"/>
</dbReference>
<dbReference type="Gene3D" id="1.10.565.10">
    <property type="entry name" value="Retinoid X Receptor"/>
    <property type="match status" value="1"/>
</dbReference>
<dbReference type="EMBL" id="JAACXV010012751">
    <property type="protein sequence ID" value="KAF7274465.1"/>
    <property type="molecule type" value="Genomic_DNA"/>
</dbReference>
<accession>A0A834IAU5</accession>
<evidence type="ECO:0000256" key="3">
    <source>
        <dbReference type="ARBA" id="ARBA00022771"/>
    </source>
</evidence>
<comment type="subcellular location">
    <subcellularLocation>
        <location evidence="1 10">Nucleus</location>
    </subcellularLocation>
</comment>
<evidence type="ECO:0000256" key="8">
    <source>
        <dbReference type="ARBA" id="ARBA00023170"/>
    </source>
</evidence>
<keyword evidence="4 10" id="KW-0862">Zinc</keyword>
<dbReference type="InterPro" id="IPR050274">
    <property type="entry name" value="Nuclear_hormone_rcpt_NR2"/>
</dbReference>
<dbReference type="InterPro" id="IPR001723">
    <property type="entry name" value="Nuclear_hrmn_rcpt"/>
</dbReference>
<dbReference type="SUPFAM" id="SSF48508">
    <property type="entry name" value="Nuclear receptor ligand-binding domain"/>
    <property type="match status" value="1"/>
</dbReference>
<dbReference type="PANTHER" id="PTHR24083">
    <property type="entry name" value="NUCLEAR HORMONE RECEPTOR"/>
    <property type="match status" value="1"/>
</dbReference>
<protein>
    <submittedName>
        <fullName evidence="14">Uncharacterized protein</fullName>
    </submittedName>
</protein>